<gene>
    <name evidence="1" type="ORF">J1786_22730</name>
</gene>
<evidence type="ECO:0000313" key="2">
    <source>
        <dbReference type="Proteomes" id="UP000699865"/>
    </source>
</evidence>
<dbReference type="EMBL" id="JAFMOU010000072">
    <property type="protein sequence ID" value="MBU9837616.1"/>
    <property type="molecule type" value="Genomic_DNA"/>
</dbReference>
<reference evidence="1 2" key="1">
    <citation type="submission" date="2021-03" db="EMBL/GenBank/DDBJ databases">
        <title>Five novel Rahnella species.</title>
        <authorList>
            <person name="Brady C."/>
            <person name="Asselin J."/>
            <person name="Beer S."/>
            <person name="Bruberg M.B."/>
            <person name="Crampton B."/>
            <person name="Venter S."/>
            <person name="Arnold D."/>
            <person name="Denman S."/>
        </authorList>
    </citation>
    <scope>NUCLEOTIDE SEQUENCE [LARGE SCALE GENOMIC DNA]</scope>
    <source>
        <strain evidence="1 2">L72c</strain>
    </source>
</reference>
<name>A0ABS6L6Z7_9GAMM</name>
<accession>A0ABS6L6Z7</accession>
<organism evidence="1 2">
    <name type="scientific">Rahnella perminowiae</name>
    <dbReference type="NCBI Taxonomy" id="2816244"/>
    <lineage>
        <taxon>Bacteria</taxon>
        <taxon>Pseudomonadati</taxon>
        <taxon>Pseudomonadota</taxon>
        <taxon>Gammaproteobacteria</taxon>
        <taxon>Enterobacterales</taxon>
        <taxon>Yersiniaceae</taxon>
        <taxon>Rahnella</taxon>
    </lineage>
</organism>
<dbReference type="RefSeq" id="WP_129951968.1">
    <property type="nucleotide sequence ID" value="NZ_JAFMOS010000547.1"/>
</dbReference>
<comment type="caution">
    <text evidence="1">The sequence shown here is derived from an EMBL/GenBank/DDBJ whole genome shotgun (WGS) entry which is preliminary data.</text>
</comment>
<protein>
    <submittedName>
        <fullName evidence="1">Uncharacterized protein</fullName>
    </submittedName>
</protein>
<dbReference type="Proteomes" id="UP000699865">
    <property type="component" value="Unassembled WGS sequence"/>
</dbReference>
<sequence length="71" mass="7551">MGVTSQAPYNLGLFISVSEVLSFPPQGAASRELHFASAALTAFGATSWTNMSKKSCRDALLVFARNISLTL</sequence>
<proteinExistence type="predicted"/>
<evidence type="ECO:0000313" key="1">
    <source>
        <dbReference type="EMBL" id="MBU9837616.1"/>
    </source>
</evidence>
<keyword evidence="2" id="KW-1185">Reference proteome</keyword>